<dbReference type="GO" id="GO:0003825">
    <property type="term" value="F:alpha,alpha-trehalose-phosphate synthase (UDP-forming) activity"/>
    <property type="evidence" value="ECO:0007669"/>
    <property type="project" value="TreeGrafter"/>
</dbReference>
<dbReference type="PANTHER" id="PTHR10788:SF106">
    <property type="entry name" value="BCDNA.GH08860"/>
    <property type="match status" value="1"/>
</dbReference>
<dbReference type="GO" id="GO:0005829">
    <property type="term" value="C:cytosol"/>
    <property type="evidence" value="ECO:0007669"/>
    <property type="project" value="TreeGrafter"/>
</dbReference>
<dbReference type="Gene3D" id="3.30.70.1020">
    <property type="entry name" value="Trehalose-6-phosphate phosphatase related protein, domain 2"/>
    <property type="match status" value="1"/>
</dbReference>
<evidence type="ECO:0000256" key="1">
    <source>
        <dbReference type="ARBA" id="ARBA00006330"/>
    </source>
</evidence>
<protein>
    <submittedName>
        <fullName evidence="3">Trehalose 6-phosphate synthase /trehalose 6-phosphatase</fullName>
    </submittedName>
</protein>
<keyword evidence="4" id="KW-1185">Reference proteome</keyword>
<dbReference type="InterPro" id="IPR023214">
    <property type="entry name" value="HAD_sf"/>
</dbReference>
<dbReference type="STRING" id="634771.SAMN04488128_103693"/>
<evidence type="ECO:0000256" key="2">
    <source>
        <dbReference type="ARBA" id="ARBA00008799"/>
    </source>
</evidence>
<dbReference type="InterPro" id="IPR006379">
    <property type="entry name" value="HAD-SF_hydro_IIB"/>
</dbReference>
<dbReference type="FunFam" id="3.40.50.1000:FF:000052">
    <property type="entry name" value="Alpha,alpha-trehalose-phosphate synthase [UDP-forming] 6"/>
    <property type="match status" value="1"/>
</dbReference>
<comment type="similarity">
    <text evidence="2">Belongs to the glycosyltransferase 20 family.</text>
</comment>
<dbReference type="GO" id="GO:0005992">
    <property type="term" value="P:trehalose biosynthetic process"/>
    <property type="evidence" value="ECO:0007669"/>
    <property type="project" value="InterPro"/>
</dbReference>
<evidence type="ECO:0000313" key="4">
    <source>
        <dbReference type="Proteomes" id="UP000190367"/>
    </source>
</evidence>
<dbReference type="PANTHER" id="PTHR10788">
    <property type="entry name" value="TREHALOSE-6-PHOSPHATE SYNTHASE"/>
    <property type="match status" value="1"/>
</dbReference>
<dbReference type="SUPFAM" id="SSF53756">
    <property type="entry name" value="UDP-Glycosyltransferase/glycogen phosphorylase"/>
    <property type="match status" value="1"/>
</dbReference>
<dbReference type="SUPFAM" id="SSF56784">
    <property type="entry name" value="HAD-like"/>
    <property type="match status" value="1"/>
</dbReference>
<sequence>MPNRLIIVSNRLPLAVEINGNTVSSRQASGGLVSAVSAFLGKGGKERFGEVIWAGIPGCDASIWQKLPGRTEEYVFLPIFIEEQLYDEYYNGFSNSLIWPLFHYFPTFVDYNATHFDAYTRVNDHFAQELLNNLNEHDIVWIHDYHLLPLAAILRQRFPSIAIGFFLHIPFPSYELFRVIPKRWQQNILEGLLGADLIGFHTIDYLQHFTSCLETILKIETNGQHIFWKNRTIKIDAFPVSIDFERFNNASDSQAVREIAAEYSNIKGERKMIFSVDRLDYTKGISNRLKGYERFLENNPEYIGNVIFVLTVIPSRDSISRYIERKKMIDEFIGRLNSRFGSIVWQPVIYQYDHLNFEELIALFLTCDVALITPLRDGMNLVAKEFIASRKDGKGVLILSEMAGASKELTEALLINPNDSDEISEMIKKALEMPFQEQKERIYAMQNRIRRYDVVAWATDFLEQLQQIKSVQLEFEIKFLDAPAKLQLIHQYTIAQSRLILLDYDGTLAPFSKVPMDAAPGPEVTNILKVLSESGNNQVYIVSGRDSKTLDSWLGHLPIGLISEHGARIRNIGGPWQSLAAVPLKTDWQENVFTLMDAYVSRCANSFIEQKEYSIAWHYRNANIAESAARSKELHADLLRHTANMPLQVLQGNKVIEVRNKGVNKGVATDLILKSAAYDFVLAIGDDTTDEDMFYEVGQLPDSFTIKVGNEPSFAKYNLHNPATVLSLLQNLVQAAPAGNRLPSKDSR</sequence>
<name>A0A1T4SWM1_9BACT</name>
<comment type="similarity">
    <text evidence="1">In the C-terminal section; belongs to the trehalose phosphatase family.</text>
</comment>
<dbReference type="NCBIfam" id="TIGR01484">
    <property type="entry name" value="HAD-SF-IIB"/>
    <property type="match status" value="1"/>
</dbReference>
<evidence type="ECO:0000313" key="3">
    <source>
        <dbReference type="EMBL" id="SKA32603.1"/>
    </source>
</evidence>
<dbReference type="CDD" id="cd03788">
    <property type="entry name" value="GT20_TPS"/>
    <property type="match status" value="1"/>
</dbReference>
<dbReference type="OrthoDB" id="9761633at2"/>
<dbReference type="InterPro" id="IPR036412">
    <property type="entry name" value="HAD-like_sf"/>
</dbReference>
<dbReference type="Gene3D" id="3.40.50.2000">
    <property type="entry name" value="Glycogen Phosphorylase B"/>
    <property type="match status" value="2"/>
</dbReference>
<proteinExistence type="inferred from homology"/>
<reference evidence="4" key="1">
    <citation type="submission" date="2017-02" db="EMBL/GenBank/DDBJ databases">
        <authorList>
            <person name="Varghese N."/>
            <person name="Submissions S."/>
        </authorList>
    </citation>
    <scope>NUCLEOTIDE SEQUENCE [LARGE SCALE GENOMIC DNA]</scope>
    <source>
        <strain evidence="4">DSM 22224</strain>
    </source>
</reference>
<organism evidence="3 4">
    <name type="scientific">Chitinophaga eiseniae</name>
    <dbReference type="NCBI Taxonomy" id="634771"/>
    <lineage>
        <taxon>Bacteria</taxon>
        <taxon>Pseudomonadati</taxon>
        <taxon>Bacteroidota</taxon>
        <taxon>Chitinophagia</taxon>
        <taxon>Chitinophagales</taxon>
        <taxon>Chitinophagaceae</taxon>
        <taxon>Chitinophaga</taxon>
    </lineage>
</organism>
<dbReference type="GO" id="GO:0004805">
    <property type="term" value="F:trehalose-phosphatase activity"/>
    <property type="evidence" value="ECO:0007669"/>
    <property type="project" value="TreeGrafter"/>
</dbReference>
<dbReference type="Pfam" id="PF02358">
    <property type="entry name" value="Trehalose_PPase"/>
    <property type="match status" value="1"/>
</dbReference>
<dbReference type="Pfam" id="PF00982">
    <property type="entry name" value="Glyco_transf_20"/>
    <property type="match status" value="1"/>
</dbReference>
<gene>
    <name evidence="3" type="ORF">SAMN04488128_103693</name>
</gene>
<dbReference type="RefSeq" id="WP_078671019.1">
    <property type="nucleotide sequence ID" value="NZ_FUWZ01000003.1"/>
</dbReference>
<dbReference type="EMBL" id="FUWZ01000003">
    <property type="protein sequence ID" value="SKA32603.1"/>
    <property type="molecule type" value="Genomic_DNA"/>
</dbReference>
<dbReference type="InterPro" id="IPR001830">
    <property type="entry name" value="Glyco_trans_20"/>
</dbReference>
<dbReference type="AlphaFoldDB" id="A0A1T4SWM1"/>
<dbReference type="NCBIfam" id="NF011071">
    <property type="entry name" value="PRK14501.1"/>
    <property type="match status" value="1"/>
</dbReference>
<dbReference type="NCBIfam" id="TIGR00685">
    <property type="entry name" value="T6PP"/>
    <property type="match status" value="1"/>
</dbReference>
<dbReference type="Proteomes" id="UP000190367">
    <property type="component" value="Unassembled WGS sequence"/>
</dbReference>
<dbReference type="CDD" id="cd01627">
    <property type="entry name" value="HAD_TPP"/>
    <property type="match status" value="1"/>
</dbReference>
<accession>A0A1T4SWM1</accession>
<dbReference type="InterPro" id="IPR003337">
    <property type="entry name" value="Trehalose_PPase"/>
</dbReference>
<dbReference type="Gene3D" id="3.40.50.1000">
    <property type="entry name" value="HAD superfamily/HAD-like"/>
    <property type="match status" value="1"/>
</dbReference>